<evidence type="ECO:0000256" key="18">
    <source>
        <dbReference type="RuleBase" id="RU363034"/>
    </source>
</evidence>
<dbReference type="InterPro" id="IPR018114">
    <property type="entry name" value="TRYPSIN_HIS"/>
</dbReference>
<dbReference type="OMA" id="WCYIFKA"/>
<comment type="catalytic activity">
    <reaction evidence="13">
        <text>Preferential cleavage: Arg-|-Xaa, Lys-|-Xaa.</text>
        <dbReference type="EC" id="3.4.21.4"/>
    </reaction>
</comment>
<feature type="disulfide bond" evidence="15">
    <location>
        <begin position="551"/>
        <end position="579"/>
    </location>
</feature>
<feature type="disulfide bond" evidence="15">
    <location>
        <begin position="89"/>
        <end position="99"/>
    </location>
</feature>
<dbReference type="Gene3D" id="2.40.20.10">
    <property type="entry name" value="Plasminogen Kringle 4"/>
    <property type="match status" value="2"/>
</dbReference>
<dbReference type="GO" id="GO:0004252">
    <property type="term" value="F:serine-type endopeptidase activity"/>
    <property type="evidence" value="ECO:0007669"/>
    <property type="project" value="UniProtKB-EC"/>
</dbReference>
<dbReference type="SMART" id="SM00020">
    <property type="entry name" value="Tryp_SPc"/>
    <property type="match status" value="1"/>
</dbReference>
<evidence type="ECO:0000259" key="21">
    <source>
        <dbReference type="PROSITE" id="PS50240"/>
    </source>
</evidence>
<dbReference type="InterPro" id="IPR026280">
    <property type="entry name" value="Tissue_plasm_act"/>
</dbReference>
<evidence type="ECO:0000259" key="19">
    <source>
        <dbReference type="PROSITE" id="PS50026"/>
    </source>
</evidence>
<dbReference type="Gene3D" id="2.10.70.10">
    <property type="entry name" value="Complement Module, domain 1"/>
    <property type="match status" value="1"/>
</dbReference>
<dbReference type="SUPFAM" id="SSF50494">
    <property type="entry name" value="Trypsin-like serine proteases"/>
    <property type="match status" value="1"/>
</dbReference>
<comment type="catalytic activity">
    <reaction evidence="1">
        <text>Specific cleavage of Arg-|-Val bond in plasminogen to form plasmin.</text>
        <dbReference type="EC" id="3.4.21.68"/>
    </reaction>
</comment>
<dbReference type="Pfam" id="PF00089">
    <property type="entry name" value="Trypsin"/>
    <property type="match status" value="1"/>
</dbReference>
<feature type="disulfide bond" evidence="15">
    <location>
        <begin position="107"/>
        <end position="118"/>
    </location>
</feature>
<dbReference type="SMART" id="SM00130">
    <property type="entry name" value="KR"/>
    <property type="match status" value="2"/>
</dbReference>
<dbReference type="PROSITE" id="PS00022">
    <property type="entry name" value="EGF_1"/>
    <property type="match status" value="1"/>
</dbReference>
<dbReference type="PRINTS" id="PR00722">
    <property type="entry name" value="CHYMOTRYPSIN"/>
</dbReference>
<feature type="domain" description="EGF-like" evidence="19">
    <location>
        <begin position="103"/>
        <end position="141"/>
    </location>
</feature>
<dbReference type="InterPro" id="IPR009003">
    <property type="entry name" value="Peptidase_S1_PA"/>
</dbReference>
<dbReference type="PANTHER" id="PTHR24264:SF42">
    <property type="entry name" value="TISSUE-TYPE PLASMINOGEN ACTIVATOR"/>
    <property type="match status" value="1"/>
</dbReference>
<dbReference type="PROSITE" id="PS00134">
    <property type="entry name" value="TRYPSIN_HIS"/>
    <property type="match status" value="1"/>
</dbReference>
<feature type="disulfide bond" evidence="15">
    <location>
        <begin position="492"/>
        <end position="561"/>
    </location>
</feature>
<feature type="disulfide bond" evidence="15 16">
    <location>
        <begin position="131"/>
        <end position="140"/>
    </location>
</feature>
<evidence type="ECO:0000256" key="12">
    <source>
        <dbReference type="ARBA" id="ARBA00023202"/>
    </source>
</evidence>
<dbReference type="PROSITE" id="PS50026">
    <property type="entry name" value="EGF_3"/>
    <property type="match status" value="1"/>
</dbReference>
<feature type="disulfide bond" evidence="15">
    <location>
        <begin position="148"/>
        <end position="229"/>
    </location>
</feature>
<feature type="active site" description="Charge relay system" evidence="14">
    <location>
        <position position="555"/>
    </location>
</feature>
<keyword evidence="3" id="KW-0964">Secreted</keyword>
<feature type="active site" description="Charge relay system" evidence="14">
    <location>
        <position position="405"/>
    </location>
</feature>
<organism evidence="22 23">
    <name type="scientific">Gadus morhua</name>
    <name type="common">Atlantic cod</name>
    <dbReference type="NCBI Taxonomy" id="8049"/>
    <lineage>
        <taxon>Eukaryota</taxon>
        <taxon>Metazoa</taxon>
        <taxon>Chordata</taxon>
        <taxon>Craniata</taxon>
        <taxon>Vertebrata</taxon>
        <taxon>Euteleostomi</taxon>
        <taxon>Actinopterygii</taxon>
        <taxon>Neopterygii</taxon>
        <taxon>Teleostei</taxon>
        <taxon>Neoteleostei</taxon>
        <taxon>Acanthomorphata</taxon>
        <taxon>Zeiogadaria</taxon>
        <taxon>Gadariae</taxon>
        <taxon>Gadiformes</taxon>
        <taxon>Gadoidei</taxon>
        <taxon>Gadidae</taxon>
        <taxon>Gadus</taxon>
    </lineage>
</organism>
<evidence type="ECO:0000313" key="23">
    <source>
        <dbReference type="Proteomes" id="UP000694546"/>
    </source>
</evidence>
<feature type="domain" description="Kringle" evidence="20">
    <location>
        <begin position="147"/>
        <end position="229"/>
    </location>
</feature>
<dbReference type="PRINTS" id="PR00018">
    <property type="entry name" value="KRINGLE"/>
</dbReference>
<evidence type="ECO:0000256" key="14">
    <source>
        <dbReference type="PIRSR" id="PIRSR001145-1"/>
    </source>
</evidence>
<dbReference type="Gene3D" id="2.10.25.10">
    <property type="entry name" value="Laminin"/>
    <property type="match status" value="1"/>
</dbReference>
<feature type="disulfide bond" evidence="15 16">
    <location>
        <begin position="112"/>
        <end position="129"/>
    </location>
</feature>
<feature type="active site" description="Charge relay system" evidence="14">
    <location>
        <position position="454"/>
    </location>
</feature>
<protein>
    <submittedName>
        <fullName evidence="22">Plasminogen activator, tissue</fullName>
    </submittedName>
</protein>
<evidence type="ECO:0000256" key="16">
    <source>
        <dbReference type="PROSITE-ProRule" id="PRU00076"/>
    </source>
</evidence>
<dbReference type="InterPro" id="IPR013806">
    <property type="entry name" value="Kringle-like"/>
</dbReference>
<dbReference type="CDD" id="cd00108">
    <property type="entry name" value="KR"/>
    <property type="match status" value="2"/>
</dbReference>
<dbReference type="SMART" id="SM00181">
    <property type="entry name" value="EGF"/>
    <property type="match status" value="1"/>
</dbReference>
<dbReference type="PROSITE" id="PS00135">
    <property type="entry name" value="TRYPSIN_SER"/>
    <property type="match status" value="1"/>
</dbReference>
<dbReference type="InterPro" id="IPR001314">
    <property type="entry name" value="Peptidase_S1A"/>
</dbReference>
<dbReference type="AlphaFoldDB" id="A0A8C5C0H9"/>
<dbReference type="PROSITE" id="PS00021">
    <property type="entry name" value="KRINGLE_1"/>
    <property type="match status" value="2"/>
</dbReference>
<keyword evidence="10 15" id="KW-1015">Disulfide bond</keyword>
<name>A0A8C5C0H9_GADMO</name>
<feature type="disulfide bond" evidence="15">
    <location>
        <begin position="200"/>
        <end position="224"/>
    </location>
</feature>
<dbReference type="InterPro" id="IPR038178">
    <property type="entry name" value="Kringle_sf"/>
</dbReference>
<dbReference type="PIRSF" id="PIRSF001145">
    <property type="entry name" value="Tissue_plasm_act"/>
    <property type="match status" value="1"/>
</dbReference>
<dbReference type="Proteomes" id="UP000694546">
    <property type="component" value="Chromosome 6"/>
</dbReference>
<dbReference type="CDD" id="cd00190">
    <property type="entry name" value="Tryp_SPc"/>
    <property type="match status" value="1"/>
</dbReference>
<dbReference type="InterPro" id="IPR000001">
    <property type="entry name" value="Kringle"/>
</dbReference>
<dbReference type="Ensembl" id="ENSGMOT00000047950.1">
    <property type="protein sequence ID" value="ENSGMOP00000053890.1"/>
    <property type="gene ID" value="ENSGMOG00000011611.2"/>
</dbReference>
<keyword evidence="9 18" id="KW-0720">Serine protease</keyword>
<keyword evidence="11" id="KW-0325">Glycoprotein</keyword>
<dbReference type="InterPro" id="IPR018056">
    <property type="entry name" value="Kringle_CS"/>
</dbReference>
<feature type="disulfide bond" evidence="15">
    <location>
        <begin position="237"/>
        <end position="318"/>
    </location>
</feature>
<evidence type="ECO:0000256" key="17">
    <source>
        <dbReference type="PROSITE-ProRule" id="PRU00121"/>
    </source>
</evidence>
<feature type="disulfide bond" evidence="15">
    <location>
        <begin position="289"/>
        <end position="313"/>
    </location>
</feature>
<keyword evidence="7" id="KW-0732">Signal</keyword>
<sequence>MTTMHLYVLRVGEGLGARSQDKTHAMSRSLELFILLAALCCALADNVGHLRSKRGTRFYRVLCKDSKDSAVRNFGDTWMRWRQRGAEYCRCALKGKERCHYVPVVTCQESRCYNGGICKEALYSSDFLCQCPPGFSGTQCEINTDEKCVLGQGGAYRGTWSLSHKGSTCINWNSTTLRGRQYTAMRRDASILGLGNHNFCRNPDKDSTPWCFVYKGSQVAWEYCSISKCPENKEQECVQGAGQSYRGSAVSSRSGAQCLPWDSPYIKRRSFTAWRPDALELGLGSHSYCRNPDKDAGPWCHIVKNNQLTWELCDVPKCSKPSTFITTLVPRAPTSDSNQNGAMCGQRQDNSLNSVSFRIFGGRQSDITDQPWQVAINVYRRKPKKHLHLCGGILIDSCWVLSAAHCFEEGFQPSQLQAVLGRTFRKQNSSSEQLFEIEKFWVHQDFDKETYDNDIALLKLKTDIGICAIHSPEVLPACLPEPGLVLPDWTECEISGYGKETEFDYQYSERVKRGFVRLWPRDRCVPAVLSGRTVTDNMLCAGDTRGRDDACKGDSGGPLVCPSGGRMTLMGVISWGDGCGNKDKPGVYTRVIHYLDWIRSRMAEEPSV</sequence>
<dbReference type="CDD" id="cd00054">
    <property type="entry name" value="EGF_CA"/>
    <property type="match status" value="1"/>
</dbReference>
<evidence type="ECO:0000256" key="5">
    <source>
        <dbReference type="ARBA" id="ARBA00022572"/>
    </source>
</evidence>
<dbReference type="Pfam" id="PF00051">
    <property type="entry name" value="Kringle"/>
    <property type="match status" value="2"/>
</dbReference>
<comment type="caution">
    <text evidence="16">Lacks conserved residue(s) required for the propagation of feature annotation.</text>
</comment>
<comment type="subcellular location">
    <subcellularLocation>
        <location evidence="2">Secreted</location>
        <location evidence="2">Extracellular space</location>
    </subcellularLocation>
</comment>
<dbReference type="SUPFAM" id="SSF57440">
    <property type="entry name" value="Kringle-like"/>
    <property type="match status" value="2"/>
</dbReference>
<evidence type="ECO:0000256" key="2">
    <source>
        <dbReference type="ARBA" id="ARBA00004239"/>
    </source>
</evidence>
<gene>
    <name evidence="22" type="primary">plat</name>
</gene>
<keyword evidence="23" id="KW-1185">Reference proteome</keyword>
<dbReference type="InterPro" id="IPR033116">
    <property type="entry name" value="TRYPSIN_SER"/>
</dbReference>
<proteinExistence type="predicted"/>
<feature type="disulfide bond" evidence="15">
    <location>
        <begin position="390"/>
        <end position="406"/>
    </location>
</feature>
<dbReference type="PANTHER" id="PTHR24264">
    <property type="entry name" value="TRYPSIN-RELATED"/>
    <property type="match status" value="1"/>
</dbReference>
<keyword evidence="12" id="KW-0617">Plasminogen activation</keyword>
<dbReference type="Gene3D" id="2.40.10.10">
    <property type="entry name" value="Trypsin-like serine proteases"/>
    <property type="match status" value="2"/>
</dbReference>
<feature type="domain" description="Kringle" evidence="20">
    <location>
        <begin position="236"/>
        <end position="318"/>
    </location>
</feature>
<keyword evidence="4 16" id="KW-0245">EGF-like domain</keyword>
<evidence type="ECO:0000256" key="3">
    <source>
        <dbReference type="ARBA" id="ARBA00022525"/>
    </source>
</evidence>
<evidence type="ECO:0000256" key="9">
    <source>
        <dbReference type="ARBA" id="ARBA00022825"/>
    </source>
</evidence>
<feature type="disulfide bond" evidence="15">
    <location>
        <begin position="169"/>
        <end position="211"/>
    </location>
</feature>
<reference evidence="22" key="1">
    <citation type="submission" date="2025-08" db="UniProtKB">
        <authorList>
            <consortium name="Ensembl"/>
        </authorList>
    </citation>
    <scope>IDENTIFICATION</scope>
</reference>
<feature type="disulfide bond" evidence="15">
    <location>
        <begin position="398"/>
        <end position="467"/>
    </location>
</feature>
<keyword evidence="8 18" id="KW-0378">Hydrolase</keyword>
<dbReference type="GO" id="GO:0005615">
    <property type="term" value="C:extracellular space"/>
    <property type="evidence" value="ECO:0007669"/>
    <property type="project" value="TreeGrafter"/>
</dbReference>
<feature type="disulfide bond" description="Interchain (between A and B chains)" evidence="15">
    <location>
        <begin position="344"/>
        <end position="478"/>
    </location>
</feature>
<dbReference type="PROSITE" id="PS50070">
    <property type="entry name" value="KRINGLE_2"/>
    <property type="match status" value="2"/>
</dbReference>
<evidence type="ECO:0000256" key="7">
    <source>
        <dbReference type="ARBA" id="ARBA00022729"/>
    </source>
</evidence>
<dbReference type="PROSITE" id="PS01186">
    <property type="entry name" value="EGF_2"/>
    <property type="match status" value="1"/>
</dbReference>
<evidence type="ECO:0000256" key="13">
    <source>
        <dbReference type="ARBA" id="ARBA00036320"/>
    </source>
</evidence>
<keyword evidence="5 17" id="KW-0420">Kringle</keyword>
<evidence type="ECO:0000313" key="22">
    <source>
        <dbReference type="Ensembl" id="ENSGMOP00000053890.1"/>
    </source>
</evidence>
<dbReference type="InterPro" id="IPR000742">
    <property type="entry name" value="EGF"/>
</dbReference>
<dbReference type="GO" id="GO:0014909">
    <property type="term" value="P:smooth muscle cell migration"/>
    <property type="evidence" value="ECO:0007669"/>
    <property type="project" value="TreeGrafter"/>
</dbReference>
<evidence type="ECO:0000256" key="1">
    <source>
        <dbReference type="ARBA" id="ARBA00001538"/>
    </source>
</evidence>
<accession>A0A8C5C0H9</accession>
<dbReference type="InterPro" id="IPR001254">
    <property type="entry name" value="Trypsin_dom"/>
</dbReference>
<dbReference type="PROSITE" id="PS50240">
    <property type="entry name" value="TRYPSIN_DOM"/>
    <property type="match status" value="1"/>
</dbReference>
<evidence type="ECO:0000256" key="4">
    <source>
        <dbReference type="ARBA" id="ARBA00022536"/>
    </source>
</evidence>
<dbReference type="SUPFAM" id="SSF57603">
    <property type="entry name" value="FnI-like domain"/>
    <property type="match status" value="1"/>
</dbReference>
<evidence type="ECO:0000259" key="20">
    <source>
        <dbReference type="PROSITE" id="PS50070"/>
    </source>
</evidence>
<feature type="disulfide bond" evidence="15">
    <location>
        <begin position="63"/>
        <end position="91"/>
    </location>
</feature>
<dbReference type="InterPro" id="IPR043504">
    <property type="entry name" value="Peptidase_S1_PA_chymotrypsin"/>
</dbReference>
<dbReference type="GeneTree" id="ENSGT00940000158930"/>
<keyword evidence="6 18" id="KW-0645">Protease</keyword>
<evidence type="ECO:0000256" key="6">
    <source>
        <dbReference type="ARBA" id="ARBA00022670"/>
    </source>
</evidence>
<feature type="domain" description="Peptidase S1" evidence="21">
    <location>
        <begin position="359"/>
        <end position="603"/>
    </location>
</feature>
<evidence type="ECO:0000256" key="15">
    <source>
        <dbReference type="PIRSR" id="PIRSR001145-3"/>
    </source>
</evidence>
<feature type="disulfide bond" evidence="15">
    <location>
        <begin position="258"/>
        <end position="300"/>
    </location>
</feature>
<feature type="disulfide bond" evidence="15">
    <location>
        <begin position="524"/>
        <end position="540"/>
    </location>
</feature>
<evidence type="ECO:0000256" key="11">
    <source>
        <dbReference type="ARBA" id="ARBA00023180"/>
    </source>
</evidence>
<evidence type="ECO:0000256" key="10">
    <source>
        <dbReference type="ARBA" id="ARBA00023157"/>
    </source>
</evidence>
<reference evidence="22" key="2">
    <citation type="submission" date="2025-09" db="UniProtKB">
        <authorList>
            <consortium name="Ensembl"/>
        </authorList>
    </citation>
    <scope>IDENTIFICATION</scope>
</reference>
<dbReference type="GO" id="GO:0031639">
    <property type="term" value="P:plasminogen activation"/>
    <property type="evidence" value="ECO:0007669"/>
    <property type="project" value="InterPro"/>
</dbReference>
<dbReference type="Pfam" id="PF00008">
    <property type="entry name" value="EGF"/>
    <property type="match status" value="1"/>
</dbReference>
<dbReference type="InterPro" id="IPR050127">
    <property type="entry name" value="Serine_Proteases_S1"/>
</dbReference>
<evidence type="ECO:0000256" key="8">
    <source>
        <dbReference type="ARBA" id="ARBA00022801"/>
    </source>
</evidence>